<reference evidence="1 2" key="1">
    <citation type="submission" date="2020-04" db="EMBL/GenBank/DDBJ databases">
        <title>FDA dAtabase for Regulatory Grade micrObial Sequences (FDA-ARGOS): Supporting development and validation of Infectious Disease Dx tests.</title>
        <authorList>
            <person name="Sciortino C."/>
            <person name="Tallon L."/>
            <person name="Sadzewicz L."/>
            <person name="Vavikolanu K."/>
            <person name="Mehta A."/>
            <person name="Aluvathingal J."/>
            <person name="Nadendla S."/>
            <person name="Nandy P."/>
            <person name="Geyer C."/>
            <person name="Yan Y."/>
            <person name="Sichtig H."/>
        </authorList>
    </citation>
    <scope>NUCLEOTIDE SEQUENCE [LARGE SCALE GENOMIC DNA]</scope>
    <source>
        <strain evidence="1 2">FDAARGOS_633</strain>
    </source>
</reference>
<protein>
    <submittedName>
        <fullName evidence="1">Uncharacterized protein</fullName>
    </submittedName>
</protein>
<dbReference type="EMBL" id="CP050898">
    <property type="protein sequence ID" value="QIX20589.1"/>
    <property type="molecule type" value="Genomic_DNA"/>
</dbReference>
<proteinExistence type="predicted"/>
<accession>A0A6H0ZIW2</accession>
<dbReference type="AlphaFoldDB" id="A0A6H0ZIW2"/>
<organism evidence="1 2">
    <name type="scientific">Agrobacterium pusense</name>
    <dbReference type="NCBI Taxonomy" id="648995"/>
    <lineage>
        <taxon>Bacteria</taxon>
        <taxon>Pseudomonadati</taxon>
        <taxon>Pseudomonadota</taxon>
        <taxon>Alphaproteobacteria</taxon>
        <taxon>Hyphomicrobiales</taxon>
        <taxon>Rhizobiaceae</taxon>
        <taxon>Rhizobium/Agrobacterium group</taxon>
        <taxon>Agrobacterium</taxon>
    </lineage>
</organism>
<gene>
    <name evidence="1" type="ORF">FOB41_05270</name>
</gene>
<sequence length="197" mass="21940">MEIVNFGHFKLTSTSGIMFFSNEDGQDWYDLRRGITTWDEQGNFLTAIYGAWAMVDPATLKITNVESDPSRLVPNDKIVLGIDADAEDIAEGMLYSNGAIIPAPAPTAEELRASLPDISPRQLWLMALDIGITKASVLAALETLEDKVEAERLRIELTEPPLDGYSRLSPAVEKFRELQGIPEDRFDELWVKASQIK</sequence>
<evidence type="ECO:0000313" key="2">
    <source>
        <dbReference type="Proteomes" id="UP000500870"/>
    </source>
</evidence>
<name>A0A6H0ZIW2_9HYPH</name>
<dbReference type="RefSeq" id="WP_136882657.1">
    <property type="nucleotide sequence ID" value="NZ_CP050898.1"/>
</dbReference>
<dbReference type="Proteomes" id="UP000500870">
    <property type="component" value="Chromosome 1"/>
</dbReference>
<evidence type="ECO:0000313" key="1">
    <source>
        <dbReference type="EMBL" id="QIX20589.1"/>
    </source>
</evidence>